<dbReference type="SUPFAM" id="SSF52218">
    <property type="entry name" value="Flavoproteins"/>
    <property type="match status" value="1"/>
</dbReference>
<dbReference type="RefSeq" id="WP_207856740.1">
    <property type="nucleotide sequence ID" value="NZ_UPPP01000051.1"/>
</dbReference>
<proteinExistence type="predicted"/>
<dbReference type="GO" id="GO:0016491">
    <property type="term" value="F:oxidoreductase activity"/>
    <property type="evidence" value="ECO:0007669"/>
    <property type="project" value="InterPro"/>
</dbReference>
<dbReference type="InterPro" id="IPR029039">
    <property type="entry name" value="Flavoprotein-like_sf"/>
</dbReference>
<dbReference type="Pfam" id="PF03358">
    <property type="entry name" value="FMN_red"/>
    <property type="match status" value="1"/>
</dbReference>
<reference evidence="2 3" key="1">
    <citation type="submission" date="2018-06" db="EMBL/GenBank/DDBJ databases">
        <authorList>
            <person name="Strepis N."/>
        </authorList>
    </citation>
    <scope>NUCLEOTIDE SEQUENCE [LARGE SCALE GENOMIC DNA]</scope>
    <source>
        <strain evidence="2">LUCI</strain>
    </source>
</reference>
<organism evidence="2 3">
    <name type="scientific">Lucifera butyrica</name>
    <dbReference type="NCBI Taxonomy" id="1351585"/>
    <lineage>
        <taxon>Bacteria</taxon>
        <taxon>Bacillati</taxon>
        <taxon>Bacillota</taxon>
        <taxon>Negativicutes</taxon>
        <taxon>Veillonellales</taxon>
        <taxon>Veillonellaceae</taxon>
        <taxon>Lucifera</taxon>
    </lineage>
</organism>
<dbReference type="AlphaFoldDB" id="A0A498QXL3"/>
<dbReference type="Gene3D" id="3.40.50.360">
    <property type="match status" value="1"/>
</dbReference>
<name>A0A498QXL3_9FIRM</name>
<dbReference type="EMBL" id="UPPP01000051">
    <property type="protein sequence ID" value="VBB04896.1"/>
    <property type="molecule type" value="Genomic_DNA"/>
</dbReference>
<accession>A0A498QXL3</accession>
<keyword evidence="3" id="KW-1185">Reference proteome</keyword>
<dbReference type="InterPro" id="IPR005025">
    <property type="entry name" value="FMN_Rdtase-like_dom"/>
</dbReference>
<evidence type="ECO:0000259" key="1">
    <source>
        <dbReference type="Pfam" id="PF03358"/>
    </source>
</evidence>
<evidence type="ECO:0000313" key="2">
    <source>
        <dbReference type="EMBL" id="VBB04896.1"/>
    </source>
</evidence>
<evidence type="ECO:0000313" key="3">
    <source>
        <dbReference type="Proteomes" id="UP000277811"/>
    </source>
</evidence>
<dbReference type="Proteomes" id="UP000277811">
    <property type="component" value="Unassembled WGS sequence"/>
</dbReference>
<gene>
    <name evidence="2" type="ORF">LUCI_0102</name>
</gene>
<feature type="domain" description="NADPH-dependent FMN reductase-like" evidence="1">
    <location>
        <begin position="1"/>
        <end position="46"/>
    </location>
</feature>
<protein>
    <recommendedName>
        <fullName evidence="1">NADPH-dependent FMN reductase-like domain-containing protein</fullName>
    </recommendedName>
</protein>
<sequence>MKVTVITGSPHKNGTSAILADKFIEGAKDAGHEVMYQLHLKKSQLYEKHRLASSRLMALE</sequence>